<reference evidence="1 2" key="1">
    <citation type="submission" date="2024-03" db="EMBL/GenBank/DDBJ databases">
        <title>Actinomycetospora sp. OC33-EN08, a novel actinomycete isolated from wild orchid (Aerides multiflora).</title>
        <authorList>
            <person name="Suriyachadkun C."/>
        </authorList>
    </citation>
    <scope>NUCLEOTIDE SEQUENCE [LARGE SCALE GENOMIC DNA]</scope>
    <source>
        <strain evidence="1 2">OC33-EN08</strain>
    </source>
</reference>
<dbReference type="Pfam" id="PF12686">
    <property type="entry name" value="DUF3800"/>
    <property type="match status" value="1"/>
</dbReference>
<dbReference type="RefSeq" id="WP_337696343.1">
    <property type="nucleotide sequence ID" value="NZ_JBBEGN010000009.1"/>
</dbReference>
<accession>A0ABU8MR26</accession>
<organism evidence="1 2">
    <name type="scientific">Actinomycetospora aurantiaca</name>
    <dbReference type="NCBI Taxonomy" id="3129233"/>
    <lineage>
        <taxon>Bacteria</taxon>
        <taxon>Bacillati</taxon>
        <taxon>Actinomycetota</taxon>
        <taxon>Actinomycetes</taxon>
        <taxon>Pseudonocardiales</taxon>
        <taxon>Pseudonocardiaceae</taxon>
        <taxon>Actinomycetospora</taxon>
    </lineage>
</organism>
<dbReference type="Proteomes" id="UP001385809">
    <property type="component" value="Unassembled WGS sequence"/>
</dbReference>
<dbReference type="InterPro" id="IPR024524">
    <property type="entry name" value="DUF3800"/>
</dbReference>
<evidence type="ECO:0000313" key="2">
    <source>
        <dbReference type="Proteomes" id="UP001385809"/>
    </source>
</evidence>
<proteinExistence type="predicted"/>
<dbReference type="EMBL" id="JBBEGN010000009">
    <property type="protein sequence ID" value="MEJ2869765.1"/>
    <property type="molecule type" value="Genomic_DNA"/>
</dbReference>
<evidence type="ECO:0000313" key="1">
    <source>
        <dbReference type="EMBL" id="MEJ2869765.1"/>
    </source>
</evidence>
<name>A0ABU8MR26_9PSEU</name>
<keyword evidence="2" id="KW-1185">Reference proteome</keyword>
<protein>
    <submittedName>
        <fullName evidence="1">DUF3800 domain-containing protein</fullName>
    </submittedName>
</protein>
<gene>
    <name evidence="1" type="ORF">WCD74_18500</name>
</gene>
<comment type="caution">
    <text evidence="1">The sequence shown here is derived from an EMBL/GenBank/DDBJ whole genome shotgun (WGS) entry which is preliminary data.</text>
</comment>
<sequence>MDESFHEHPSEGFYVLAAAIFTGPDPEHARAAMLGLRAARATAKLHWNEMDADQRRTATATVAGLDGVHVVVVGAPVPPRRQERARRLTLRRLTYELHGMGVTRIVIESRQQVLDRRDVTLVTATRNDLPKGTRLRVDHQRGADEPLLWVADIVAGAVRAGRHGVDDHRELLGALVEIIDVPC</sequence>